<dbReference type="SUPFAM" id="SSF47616">
    <property type="entry name" value="GST C-terminal domain-like"/>
    <property type="match status" value="1"/>
</dbReference>
<dbReference type="InterPro" id="IPR036249">
    <property type="entry name" value="Thioredoxin-like_sf"/>
</dbReference>
<dbReference type="PROSITE" id="PS50405">
    <property type="entry name" value="GST_CTER"/>
    <property type="match status" value="1"/>
</dbReference>
<dbReference type="InParanoid" id="C0NPA2"/>
<feature type="domain" description="GST C-terminal" evidence="4">
    <location>
        <begin position="152"/>
        <end position="301"/>
    </location>
</feature>
<dbReference type="RefSeq" id="XP_045287243.1">
    <property type="nucleotide sequence ID" value="XM_045432031.1"/>
</dbReference>
<evidence type="ECO:0000259" key="3">
    <source>
        <dbReference type="PROSITE" id="PS50404"/>
    </source>
</evidence>
<evidence type="ECO:0000313" key="5">
    <source>
        <dbReference type="EMBL" id="EEH06762.1"/>
    </source>
</evidence>
<dbReference type="HOGENOM" id="CLU_011226_14_2_1"/>
<dbReference type="InterPro" id="IPR040079">
    <property type="entry name" value="Glutathione_S-Trfase"/>
</dbReference>
<keyword evidence="5" id="KW-0808">Transferase</keyword>
<dbReference type="EMBL" id="GG663368">
    <property type="protein sequence ID" value="EEH06762.1"/>
    <property type="molecule type" value="Genomic_DNA"/>
</dbReference>
<sequence length="303" mass="33903">MSVDIDLMLRYSTLFLVEIGYRPAFSRILHPSRRPSGTAGRGSKSRKTQGLKYRRGKDGTTQTPRPAGKLIGPNPFKVALILGELNLPYTIDPIELADVKTPAVISLNPNGRLPALTDPITGLTIWESGAIIEYLVATYDNGPKRKLSFEPGSVDHWHAIQWLHFQMSGQGPYFGQSFWFQNHHPEILPSAITRYENEARRVCSVLDGWLGGRLGVSGGGIGKERKYLVAEKCSFADLAFIPWQENVQKCIRYGADGGAFDQEKEFPHMHAWLERIKGREAVKKAFVARAEAKKGQTEREVKK</sequence>
<dbReference type="CDD" id="cd03048">
    <property type="entry name" value="GST_N_Ure2p_like"/>
    <property type="match status" value="1"/>
</dbReference>
<keyword evidence="6" id="KW-1185">Reference proteome</keyword>
<feature type="region of interest" description="Disordered" evidence="2">
    <location>
        <begin position="30"/>
        <end position="68"/>
    </location>
</feature>
<dbReference type="Gene3D" id="1.20.1050.10">
    <property type="match status" value="1"/>
</dbReference>
<dbReference type="GO" id="GO:0016740">
    <property type="term" value="F:transferase activity"/>
    <property type="evidence" value="ECO:0007669"/>
    <property type="project" value="UniProtKB-KW"/>
</dbReference>
<dbReference type="Gene3D" id="3.40.30.10">
    <property type="entry name" value="Glutaredoxin"/>
    <property type="match status" value="1"/>
</dbReference>
<reference evidence="5" key="1">
    <citation type="submission" date="2009-02" db="EMBL/GenBank/DDBJ databases">
        <title>The Genome Sequence of Ajellomyces capsulatus strain G186AR.</title>
        <authorList>
            <consortium name="The Broad Institute Genome Sequencing Platform"/>
            <person name="Champion M."/>
            <person name="Cuomo C."/>
            <person name="Ma L.-J."/>
            <person name="Henn M.R."/>
            <person name="Sil A."/>
            <person name="Goldman B."/>
            <person name="Young S.K."/>
            <person name="Kodira C.D."/>
            <person name="Zeng Q."/>
            <person name="Koehrsen M."/>
            <person name="Alvarado L."/>
            <person name="Berlin A."/>
            <person name="Borenstein D."/>
            <person name="Chen Z."/>
            <person name="Engels R."/>
            <person name="Freedman E."/>
            <person name="Gellesch M."/>
            <person name="Goldberg J."/>
            <person name="Griggs A."/>
            <person name="Gujja S."/>
            <person name="Heiman D."/>
            <person name="Hepburn T."/>
            <person name="Howarth C."/>
            <person name="Jen D."/>
            <person name="Larson L."/>
            <person name="Lewis B."/>
            <person name="Mehta T."/>
            <person name="Park D."/>
            <person name="Pearson M."/>
            <person name="Roberts A."/>
            <person name="Saif S."/>
            <person name="Shea T."/>
            <person name="Shenoy N."/>
            <person name="Sisk P."/>
            <person name="Stolte C."/>
            <person name="Sykes S."/>
            <person name="Walk T."/>
            <person name="White J."/>
            <person name="Yandava C."/>
            <person name="Klein B."/>
            <person name="McEwen J.G."/>
            <person name="Puccia R."/>
            <person name="Goldman G.H."/>
            <person name="Felipe M.S."/>
            <person name="Nino-Vega G."/>
            <person name="San-Blas G."/>
            <person name="Taylor J."/>
            <person name="Mendoza L."/>
            <person name="Galagan J."/>
            <person name="Nusbaum C."/>
            <person name="Birren B."/>
        </authorList>
    </citation>
    <scope>NUCLEOTIDE SEQUENCE</scope>
    <source>
        <strain evidence="5">G186AR</strain>
    </source>
</reference>
<dbReference type="FunCoup" id="C0NPA2">
    <property type="interactions" value="626"/>
</dbReference>
<organism evidence="5 6">
    <name type="scientific">Ajellomyces capsulatus (strain G186AR / H82 / ATCC MYA-2454 / RMSCC 2432)</name>
    <name type="common">Darling's disease fungus</name>
    <name type="synonym">Histoplasma capsulatum</name>
    <dbReference type="NCBI Taxonomy" id="447093"/>
    <lineage>
        <taxon>Eukaryota</taxon>
        <taxon>Fungi</taxon>
        <taxon>Dikarya</taxon>
        <taxon>Ascomycota</taxon>
        <taxon>Pezizomycotina</taxon>
        <taxon>Eurotiomycetes</taxon>
        <taxon>Eurotiomycetidae</taxon>
        <taxon>Onygenales</taxon>
        <taxon>Ajellomycetaceae</taxon>
        <taxon>Histoplasma</taxon>
    </lineage>
</organism>
<evidence type="ECO:0000256" key="2">
    <source>
        <dbReference type="SAM" id="MobiDB-lite"/>
    </source>
</evidence>
<dbReference type="STRING" id="447093.C0NPA2"/>
<dbReference type="PROSITE" id="PS50404">
    <property type="entry name" value="GST_NTER"/>
    <property type="match status" value="1"/>
</dbReference>
<feature type="compositionally biased region" description="Basic residues" evidence="2">
    <location>
        <begin position="43"/>
        <end position="55"/>
    </location>
</feature>
<name>C0NPA2_AJECG</name>
<accession>C0NPA2</accession>
<protein>
    <submittedName>
        <fullName evidence="5">Glutathione transferase</fullName>
    </submittedName>
</protein>
<dbReference type="InterPro" id="IPR004045">
    <property type="entry name" value="Glutathione_S-Trfase_N"/>
</dbReference>
<dbReference type="SFLD" id="SFLDS00019">
    <property type="entry name" value="Glutathione_Transferase_(cytos"/>
    <property type="match status" value="1"/>
</dbReference>
<proteinExistence type="inferred from homology"/>
<dbReference type="GeneID" id="69037998"/>
<dbReference type="VEuPathDB" id="FungiDB:I7I50_01265"/>
<dbReference type="InterPro" id="IPR036282">
    <property type="entry name" value="Glutathione-S-Trfase_C_sf"/>
</dbReference>
<evidence type="ECO:0000313" key="6">
    <source>
        <dbReference type="Proteomes" id="UP000001631"/>
    </source>
</evidence>
<comment type="similarity">
    <text evidence="1">Belongs to the GST superfamily.</text>
</comment>
<dbReference type="InterPro" id="IPR004046">
    <property type="entry name" value="GST_C"/>
</dbReference>
<dbReference type="Pfam" id="PF00043">
    <property type="entry name" value="GST_C"/>
    <property type="match status" value="1"/>
</dbReference>
<evidence type="ECO:0000256" key="1">
    <source>
        <dbReference type="ARBA" id="ARBA00007409"/>
    </source>
</evidence>
<dbReference type="AlphaFoldDB" id="C0NPA2"/>
<dbReference type="PANTHER" id="PTHR44051:SF3">
    <property type="entry name" value="TRANSCRIPTIONAL REGULATOR URE2"/>
    <property type="match status" value="1"/>
</dbReference>
<gene>
    <name evidence="5" type="ORF">HCBG_04982</name>
</gene>
<dbReference type="Pfam" id="PF13409">
    <property type="entry name" value="GST_N_2"/>
    <property type="match status" value="1"/>
</dbReference>
<dbReference type="Proteomes" id="UP000001631">
    <property type="component" value="Unassembled WGS sequence"/>
</dbReference>
<dbReference type="PANTHER" id="PTHR44051">
    <property type="entry name" value="GLUTATHIONE S-TRANSFERASE-RELATED"/>
    <property type="match status" value="1"/>
</dbReference>
<dbReference type="SUPFAM" id="SSF52833">
    <property type="entry name" value="Thioredoxin-like"/>
    <property type="match status" value="1"/>
</dbReference>
<dbReference type="InterPro" id="IPR010987">
    <property type="entry name" value="Glutathione-S-Trfase_C-like"/>
</dbReference>
<evidence type="ECO:0000259" key="4">
    <source>
        <dbReference type="PROSITE" id="PS50405"/>
    </source>
</evidence>
<feature type="domain" description="GST N-terminal" evidence="3">
    <location>
        <begin position="62"/>
        <end position="143"/>
    </location>
</feature>
<dbReference type="SFLD" id="SFLDG00358">
    <property type="entry name" value="Main_(cytGST)"/>
    <property type="match status" value="1"/>
</dbReference>